<dbReference type="Pfam" id="PF13304">
    <property type="entry name" value="AAA_21"/>
    <property type="match status" value="1"/>
</dbReference>
<feature type="domain" description="ATPase AAA-type core" evidence="1">
    <location>
        <begin position="23"/>
        <end position="260"/>
    </location>
</feature>
<dbReference type="AlphaFoldDB" id="A0A928ZQQ9"/>
<dbReference type="GO" id="GO:0006302">
    <property type="term" value="P:double-strand break repair"/>
    <property type="evidence" value="ECO:0007669"/>
    <property type="project" value="TreeGrafter"/>
</dbReference>
<dbReference type="SUPFAM" id="SSF52540">
    <property type="entry name" value="P-loop containing nucleoside triphosphate hydrolases"/>
    <property type="match status" value="1"/>
</dbReference>
<gene>
    <name evidence="2" type="ORF">IQ260_03345</name>
</gene>
<dbReference type="RefSeq" id="WP_193990835.1">
    <property type="nucleotide sequence ID" value="NZ_JADEXP010000015.1"/>
</dbReference>
<dbReference type="EMBL" id="JADEXP010000015">
    <property type="protein sequence ID" value="MBE9065683.1"/>
    <property type="molecule type" value="Genomic_DNA"/>
</dbReference>
<comment type="caution">
    <text evidence="2">The sequence shown here is derived from an EMBL/GenBank/DDBJ whole genome shotgun (WGS) entry which is preliminary data.</text>
</comment>
<dbReference type="PANTHER" id="PTHR32182:SF22">
    <property type="entry name" value="ATP-DEPENDENT ENDONUCLEASE, OLD FAMILY-RELATED"/>
    <property type="match status" value="1"/>
</dbReference>
<protein>
    <submittedName>
        <fullName evidence="2">AAA family ATPase</fullName>
    </submittedName>
</protein>
<dbReference type="Proteomes" id="UP000615026">
    <property type="component" value="Unassembled WGS sequence"/>
</dbReference>
<keyword evidence="3" id="KW-1185">Reference proteome</keyword>
<evidence type="ECO:0000313" key="3">
    <source>
        <dbReference type="Proteomes" id="UP000615026"/>
    </source>
</evidence>
<dbReference type="Gene3D" id="3.40.50.300">
    <property type="entry name" value="P-loop containing nucleotide triphosphate hydrolases"/>
    <property type="match status" value="2"/>
</dbReference>
<reference evidence="2" key="1">
    <citation type="submission" date="2020-10" db="EMBL/GenBank/DDBJ databases">
        <authorList>
            <person name="Castelo-Branco R."/>
            <person name="Eusebio N."/>
            <person name="Adriana R."/>
            <person name="Vieira A."/>
            <person name="Brugerolle De Fraissinette N."/>
            <person name="Rezende De Castro R."/>
            <person name="Schneider M.P."/>
            <person name="Vasconcelos V."/>
            <person name="Leao P.N."/>
        </authorList>
    </citation>
    <scope>NUCLEOTIDE SEQUENCE</scope>
    <source>
        <strain evidence="2">LEGE 11479</strain>
    </source>
</reference>
<organism evidence="2 3">
    <name type="scientific">Leptolyngbya cf. ectocarpi LEGE 11479</name>
    <dbReference type="NCBI Taxonomy" id="1828722"/>
    <lineage>
        <taxon>Bacteria</taxon>
        <taxon>Bacillati</taxon>
        <taxon>Cyanobacteriota</taxon>
        <taxon>Cyanophyceae</taxon>
        <taxon>Leptolyngbyales</taxon>
        <taxon>Leptolyngbyaceae</taxon>
        <taxon>Leptolyngbya group</taxon>
        <taxon>Leptolyngbya</taxon>
    </lineage>
</organism>
<name>A0A928ZQQ9_LEPEC</name>
<dbReference type="GO" id="GO:0000731">
    <property type="term" value="P:DNA synthesis involved in DNA repair"/>
    <property type="evidence" value="ECO:0007669"/>
    <property type="project" value="TreeGrafter"/>
</dbReference>
<evidence type="ECO:0000259" key="1">
    <source>
        <dbReference type="Pfam" id="PF13304"/>
    </source>
</evidence>
<dbReference type="InterPro" id="IPR003959">
    <property type="entry name" value="ATPase_AAA_core"/>
</dbReference>
<dbReference type="GO" id="GO:0016887">
    <property type="term" value="F:ATP hydrolysis activity"/>
    <property type="evidence" value="ECO:0007669"/>
    <property type="project" value="InterPro"/>
</dbReference>
<accession>A0A928ZQQ9</accession>
<dbReference type="PANTHER" id="PTHR32182">
    <property type="entry name" value="DNA REPLICATION AND REPAIR PROTEIN RECF"/>
    <property type="match status" value="1"/>
</dbReference>
<dbReference type="GO" id="GO:0005524">
    <property type="term" value="F:ATP binding"/>
    <property type="evidence" value="ECO:0007669"/>
    <property type="project" value="InterPro"/>
</dbReference>
<sequence length="318" mass="36347">MLESVRIQNFRCLRDVTLELGPFTVFVGPNASGKSAIADALTVAPVDLLLPSKHHNLNLDSPQYNREPDIHLLKSNDFWQGKERPLWTKDAISFHTPSKVLTGQRFKYSFLLSALRVPKQANEEWKLDSTGSNLANLFNTLSRQNQDRYVKTFTRLVPMYSDIKVRSIQGNARLQFLDRWQEDFWYEPDQVSDGTMLTAALVALCFQKEAPTLAVIEDPDRALHPYLQRHVVEMLRKLSRGELGNEPIQIVCTTHSQSFLNCLEPGEVRFIRRSRETGETEVQKAPVDNKNWEKVYDQFQNSLGRMWMTGALGGVPGI</sequence>
<dbReference type="InterPro" id="IPR027417">
    <property type="entry name" value="P-loop_NTPase"/>
</dbReference>
<evidence type="ECO:0000313" key="2">
    <source>
        <dbReference type="EMBL" id="MBE9065683.1"/>
    </source>
</evidence>
<proteinExistence type="predicted"/>